<name>A0A6P8Z1V8_DROAB</name>
<dbReference type="OrthoDB" id="7864053at2759"/>
<evidence type="ECO:0000313" key="1">
    <source>
        <dbReference type="Proteomes" id="UP000515160"/>
    </source>
</evidence>
<dbReference type="GeneID" id="117572322"/>
<evidence type="ECO:0000313" key="2">
    <source>
        <dbReference type="RefSeq" id="XP_034110947.1"/>
    </source>
</evidence>
<dbReference type="PANTHER" id="PTHR20898:SF0">
    <property type="entry name" value="DAEDALUS ON 3-RELATED"/>
    <property type="match status" value="1"/>
</dbReference>
<proteinExistence type="predicted"/>
<dbReference type="RefSeq" id="XP_034110947.1">
    <property type="nucleotide sequence ID" value="XM_034255056.1"/>
</dbReference>
<sequence>MRNKQPLDNITINLTLFKVSKTYRIPIFDESFDFCAFMGESGLAKIYYFIFQHFSKFTNANHSCPYQHDIIYYGIDNERFLSEIPAPKGNYILQMRVAIYKKWKVIVKFFAVQH</sequence>
<dbReference type="PANTHER" id="PTHR20898">
    <property type="entry name" value="DAEDALUS ON 3-RELATED-RELATED"/>
    <property type="match status" value="1"/>
</dbReference>
<organism evidence="1 2">
    <name type="scientific">Drosophila albomicans</name>
    <name type="common">Fruit fly</name>
    <dbReference type="NCBI Taxonomy" id="7291"/>
    <lineage>
        <taxon>Eukaryota</taxon>
        <taxon>Metazoa</taxon>
        <taxon>Ecdysozoa</taxon>
        <taxon>Arthropoda</taxon>
        <taxon>Hexapoda</taxon>
        <taxon>Insecta</taxon>
        <taxon>Pterygota</taxon>
        <taxon>Neoptera</taxon>
        <taxon>Endopterygota</taxon>
        <taxon>Diptera</taxon>
        <taxon>Brachycera</taxon>
        <taxon>Muscomorpha</taxon>
        <taxon>Ephydroidea</taxon>
        <taxon>Drosophilidae</taxon>
        <taxon>Drosophila</taxon>
    </lineage>
</organism>
<reference evidence="2" key="1">
    <citation type="submission" date="2025-08" db="UniProtKB">
        <authorList>
            <consortium name="RefSeq"/>
        </authorList>
    </citation>
    <scope>IDENTIFICATION</scope>
    <source>
        <strain evidence="2">15112-1751.03</strain>
        <tissue evidence="2">Whole Adult</tissue>
    </source>
</reference>
<dbReference type="Pfam" id="PF06477">
    <property type="entry name" value="DUF1091"/>
    <property type="match status" value="1"/>
</dbReference>
<accession>A0A6P8Z1V8</accession>
<protein>
    <submittedName>
        <fullName evidence="2">Uncharacterized protein LOC117572322</fullName>
    </submittedName>
</protein>
<keyword evidence="1" id="KW-1185">Reference proteome</keyword>
<dbReference type="AlphaFoldDB" id="A0A6P8Z1V8"/>
<dbReference type="InterPro" id="IPR010512">
    <property type="entry name" value="DUF1091"/>
</dbReference>
<gene>
    <name evidence="2" type="primary">LOC117572322</name>
</gene>
<dbReference type="Proteomes" id="UP000515160">
    <property type="component" value="Chromosome 3"/>
</dbReference>